<evidence type="ECO:0000313" key="2">
    <source>
        <dbReference type="Proteomes" id="UP001499978"/>
    </source>
</evidence>
<comment type="caution">
    <text evidence="1">The sequence shown here is derived from an EMBL/GenBank/DDBJ whole genome shotgun (WGS) entry which is preliminary data.</text>
</comment>
<reference evidence="1 2" key="1">
    <citation type="journal article" date="2019" name="Int. J. Syst. Evol. Microbiol.">
        <title>The Global Catalogue of Microorganisms (GCM) 10K type strain sequencing project: providing services to taxonomists for standard genome sequencing and annotation.</title>
        <authorList>
            <consortium name="The Broad Institute Genomics Platform"/>
            <consortium name="The Broad Institute Genome Sequencing Center for Infectious Disease"/>
            <person name="Wu L."/>
            <person name="Ma J."/>
        </authorList>
    </citation>
    <scope>NUCLEOTIDE SEQUENCE [LARGE SCALE GENOMIC DNA]</scope>
    <source>
        <strain evidence="1 2">JCM 3367</strain>
    </source>
</reference>
<keyword evidence="2" id="KW-1185">Reference proteome</keyword>
<dbReference type="EMBL" id="BAAARY010000008">
    <property type="protein sequence ID" value="GAA2522531.1"/>
    <property type="molecule type" value="Genomic_DNA"/>
</dbReference>
<evidence type="ECO:0000313" key="1">
    <source>
        <dbReference type="EMBL" id="GAA2522531.1"/>
    </source>
</evidence>
<gene>
    <name evidence="1" type="ORF">GCM10010201_20740</name>
</gene>
<accession>A0ABN3NHN6</accession>
<sequence>MGFITAPSGTGKTTAVFALSSLLPEKYEPVFAVPSTVSLRDLPRWLNEKLPTQTSRNIPVLIDNREQTDDDIGLGQLMSSLNGIARTRPDLVILWPTTDDDWRDSLLNAARKVGGKTLAPAAGELSIGGPSSTEWPTILERLLIQLDQTLEELAIDVTAIEVATQGQDSVGAFLETIRDMVTTSVEEVRLARSLPRLLFVVSSDSAVVGEANRLRRAGQLNIKAEELVSYSSRSISGKYWKARLKNPSHHLAYVISLFQARLVTMTPSSVSYAALHHGDHDLQQLTSKAGLSRNATNAATTFRNTDFYRFLTATTSAELTSTSKGRTADATLAAYEAIQAVSARRHKAVNQAICGLVEQVVPEFSAAKGAFEVDLGDSGAFADAVILMRDEELHLEFHHLSPAHCKASSMAAYIMEKLKTYALHYNLIPR</sequence>
<dbReference type="Proteomes" id="UP001499978">
    <property type="component" value="Unassembled WGS sequence"/>
</dbReference>
<name>A0ABN3NHN6_9ACTN</name>
<proteinExistence type="predicted"/>
<protein>
    <submittedName>
        <fullName evidence="1">Uncharacterized protein</fullName>
    </submittedName>
</protein>
<organism evidence="1 2">
    <name type="scientific">Pilimelia columellifera subsp. columellifera</name>
    <dbReference type="NCBI Taxonomy" id="706583"/>
    <lineage>
        <taxon>Bacteria</taxon>
        <taxon>Bacillati</taxon>
        <taxon>Actinomycetota</taxon>
        <taxon>Actinomycetes</taxon>
        <taxon>Micromonosporales</taxon>
        <taxon>Micromonosporaceae</taxon>
        <taxon>Pilimelia</taxon>
    </lineage>
</organism>